<organism evidence="2 3">
    <name type="scientific">Tetracentron sinense</name>
    <name type="common">Spur-leaf</name>
    <dbReference type="NCBI Taxonomy" id="13715"/>
    <lineage>
        <taxon>Eukaryota</taxon>
        <taxon>Viridiplantae</taxon>
        <taxon>Streptophyta</taxon>
        <taxon>Embryophyta</taxon>
        <taxon>Tracheophyta</taxon>
        <taxon>Spermatophyta</taxon>
        <taxon>Magnoliopsida</taxon>
        <taxon>Trochodendrales</taxon>
        <taxon>Trochodendraceae</taxon>
        <taxon>Tetracentron</taxon>
    </lineage>
</organism>
<protein>
    <recommendedName>
        <fullName evidence="1">RNase H type-1 domain-containing protein</fullName>
    </recommendedName>
</protein>
<dbReference type="Proteomes" id="UP000655225">
    <property type="component" value="Unassembled WGS sequence"/>
</dbReference>
<evidence type="ECO:0000259" key="1">
    <source>
        <dbReference type="Pfam" id="PF13456"/>
    </source>
</evidence>
<dbReference type="GO" id="GO:0004523">
    <property type="term" value="F:RNA-DNA hybrid ribonuclease activity"/>
    <property type="evidence" value="ECO:0007669"/>
    <property type="project" value="InterPro"/>
</dbReference>
<dbReference type="OrthoDB" id="2143914at2759"/>
<keyword evidence="3" id="KW-1185">Reference proteome</keyword>
<name>A0A834ZL23_TETSI</name>
<dbReference type="InterPro" id="IPR002156">
    <property type="entry name" value="RNaseH_domain"/>
</dbReference>
<proteinExistence type="predicted"/>
<dbReference type="EMBL" id="JABCRI010000003">
    <property type="protein sequence ID" value="KAF8409374.1"/>
    <property type="molecule type" value="Genomic_DNA"/>
</dbReference>
<gene>
    <name evidence="2" type="ORF">HHK36_005449</name>
</gene>
<reference evidence="2 3" key="1">
    <citation type="submission" date="2020-04" db="EMBL/GenBank/DDBJ databases">
        <title>Plant Genome Project.</title>
        <authorList>
            <person name="Zhang R.-G."/>
        </authorList>
    </citation>
    <scope>NUCLEOTIDE SEQUENCE [LARGE SCALE GENOMIC DNA]</scope>
    <source>
        <strain evidence="2">YNK0</strain>
        <tissue evidence="2">Leaf</tissue>
    </source>
</reference>
<dbReference type="OMA" id="SYCSDIL"/>
<accession>A0A834ZL23</accession>
<comment type="caution">
    <text evidence="2">The sequence shown here is derived from an EMBL/GenBank/DDBJ whole genome shotgun (WGS) entry which is preliminary data.</text>
</comment>
<evidence type="ECO:0000313" key="2">
    <source>
        <dbReference type="EMBL" id="KAF8409374.1"/>
    </source>
</evidence>
<dbReference type="Pfam" id="PF13456">
    <property type="entry name" value="RVT_3"/>
    <property type="match status" value="1"/>
</dbReference>
<sequence length="298" mass="33161">MEAESIRLGLKMAQESGWPQVTIESDALEIINVINSKDQALHWEIQVIVSDILLMREQGVHPRLDLLDISSVLSSSLYNSSQFDISSLLGVHEPVLNSELLRLATTLLSSQRENPQLFLQNLQENKLCNPQLQNHFSTFQPNQLQSTPIQEFTSCTNSSPVCAPFLSETHLVQANGEQFPSNSADFGCQKSPPNVWQENGVASDLTENFIPTPNYGNYGYDQQPIMEHLSENSTFGSIHNSHQNFSFGSVLSTPSSSPTPLNSSSTYVNCSTEDKRDSYCSNLLKFEIPNILGVNEFM</sequence>
<dbReference type="GO" id="GO:0003676">
    <property type="term" value="F:nucleic acid binding"/>
    <property type="evidence" value="ECO:0007669"/>
    <property type="project" value="InterPro"/>
</dbReference>
<evidence type="ECO:0000313" key="3">
    <source>
        <dbReference type="Proteomes" id="UP000655225"/>
    </source>
</evidence>
<dbReference type="AlphaFoldDB" id="A0A834ZL23"/>
<feature type="domain" description="RNase H type-1" evidence="1">
    <location>
        <begin position="2"/>
        <end position="54"/>
    </location>
</feature>